<comment type="subcellular location">
    <subcellularLocation>
        <location evidence="1 7">Nucleus</location>
    </subcellularLocation>
</comment>
<comment type="caution">
    <text evidence="10">The sequence shown here is derived from an EMBL/GenBank/DDBJ whole genome shotgun (WGS) entry which is preliminary data.</text>
</comment>
<evidence type="ECO:0000313" key="11">
    <source>
        <dbReference type="Proteomes" id="UP000033140"/>
    </source>
</evidence>
<evidence type="ECO:0000256" key="2">
    <source>
        <dbReference type="ARBA" id="ARBA00006075"/>
    </source>
</evidence>
<protein>
    <recommendedName>
        <fullName evidence="7">Chromosome segregation in meiosis protein</fullName>
    </recommendedName>
</protein>
<evidence type="ECO:0000256" key="1">
    <source>
        <dbReference type="ARBA" id="ARBA00004123"/>
    </source>
</evidence>
<evidence type="ECO:0000256" key="7">
    <source>
        <dbReference type="RuleBase" id="RU366049"/>
    </source>
</evidence>
<dbReference type="GO" id="GO:0000076">
    <property type="term" value="P:DNA replication checkpoint signaling"/>
    <property type="evidence" value="ECO:0007669"/>
    <property type="project" value="UniProtKB-UniRule"/>
</dbReference>
<comment type="similarity">
    <text evidence="2 7">Belongs to the CSM3 family.</text>
</comment>
<dbReference type="GO" id="GO:0003677">
    <property type="term" value="F:DNA binding"/>
    <property type="evidence" value="ECO:0007669"/>
    <property type="project" value="TreeGrafter"/>
</dbReference>
<keyword evidence="6 7" id="KW-0131">Cell cycle</keyword>
<evidence type="ECO:0000256" key="4">
    <source>
        <dbReference type="ARBA" id="ARBA00022880"/>
    </source>
</evidence>
<evidence type="ECO:0000256" key="3">
    <source>
        <dbReference type="ARBA" id="ARBA00022763"/>
    </source>
</evidence>
<dbReference type="Proteomes" id="UP000033140">
    <property type="component" value="Unassembled WGS sequence"/>
</dbReference>
<reference evidence="10 11" key="1">
    <citation type="journal article" date="2011" name="J. Gen. Appl. Microbiol.">
        <title>Draft genome sequencing of the enigmatic yeast Saitoella complicata.</title>
        <authorList>
            <person name="Nishida H."/>
            <person name="Hamamoto M."/>
            <person name="Sugiyama J."/>
        </authorList>
    </citation>
    <scope>NUCLEOTIDE SEQUENCE [LARGE SCALE GENOMIC DNA]</scope>
    <source>
        <strain evidence="10 11">NRRL Y-17804</strain>
    </source>
</reference>
<dbReference type="OrthoDB" id="437078at2759"/>
<evidence type="ECO:0000259" key="9">
    <source>
        <dbReference type="Pfam" id="PF07962"/>
    </source>
</evidence>
<evidence type="ECO:0000256" key="5">
    <source>
        <dbReference type="ARBA" id="ARBA00023242"/>
    </source>
</evidence>
<reference evidence="10 11" key="3">
    <citation type="journal article" date="2015" name="Genome Announc.">
        <title>Draft Genome Sequence of the Archiascomycetous Yeast Saitoella complicata.</title>
        <authorList>
            <person name="Yamauchi K."/>
            <person name="Kondo S."/>
            <person name="Hamamoto M."/>
            <person name="Takahashi Y."/>
            <person name="Ogura Y."/>
            <person name="Hayashi T."/>
            <person name="Nishida H."/>
        </authorList>
    </citation>
    <scope>NUCLEOTIDE SEQUENCE [LARGE SCALE GENOMIC DNA]</scope>
    <source>
        <strain evidence="10 11">NRRL Y-17804</strain>
    </source>
</reference>
<evidence type="ECO:0000256" key="6">
    <source>
        <dbReference type="ARBA" id="ARBA00023306"/>
    </source>
</evidence>
<dbReference type="InterPro" id="IPR040038">
    <property type="entry name" value="TIPIN/Csm3/Swi3"/>
</dbReference>
<dbReference type="PANTHER" id="PTHR13220">
    <property type="entry name" value="TIMELESS INTERACTING-RELATED"/>
    <property type="match status" value="1"/>
</dbReference>
<name>A0A0E9NKP8_SAICN</name>
<keyword evidence="3 7" id="KW-0227">DNA damage</keyword>
<organism evidence="10 11">
    <name type="scientific">Saitoella complicata (strain BCRC 22490 / CBS 7301 / JCM 7358 / NBRC 10748 / NRRL Y-17804)</name>
    <dbReference type="NCBI Taxonomy" id="698492"/>
    <lineage>
        <taxon>Eukaryota</taxon>
        <taxon>Fungi</taxon>
        <taxon>Dikarya</taxon>
        <taxon>Ascomycota</taxon>
        <taxon>Taphrinomycotina</taxon>
        <taxon>Taphrinomycotina incertae sedis</taxon>
        <taxon>Saitoella</taxon>
    </lineage>
</organism>
<feature type="region of interest" description="Disordered" evidence="8">
    <location>
        <begin position="193"/>
        <end position="238"/>
    </location>
</feature>
<dbReference type="InterPro" id="IPR012923">
    <property type="entry name" value="Csm3"/>
</dbReference>
<comment type="function">
    <text evidence="7">Plays an important role in the control of DNA replication and the maintenance of replication fork stability.</text>
</comment>
<proteinExistence type="inferred from homology"/>
<keyword evidence="5 7" id="KW-0539">Nucleus</keyword>
<sequence length="277" mass="31206">MASSTQLNDLFDEDNDAVHFASTAPARRSPVFDDVEFDEPLDSYDVVRPASRPVLRDDDLPPEIDTDLRIPANALNDSTAAFSSHHRSSGEGLGLDEEVVIKPRKERVKLNEERLLGPMGLPKLRKDAPMKLKFKGKGHEFRDLSNLLNFYQLWAHGVYPKASFRDFLTMTEKLGHSKRMRVARAEWIETERRKDTAQLQEEDKPEELNPFAPGTKADTQPPFDAADGFPSDDEGLEPMEVNMPAESALVKLETSHLQDDDEDALAAMAEFDSEVPW</sequence>
<feature type="domain" description="Chromosome segregation in meiosis protein 3" evidence="9">
    <location>
        <begin position="109"/>
        <end position="191"/>
    </location>
</feature>
<dbReference type="GO" id="GO:0006974">
    <property type="term" value="P:DNA damage response"/>
    <property type="evidence" value="ECO:0007669"/>
    <property type="project" value="UniProtKB-KW"/>
</dbReference>
<evidence type="ECO:0000313" key="10">
    <source>
        <dbReference type="EMBL" id="GAO50447.1"/>
    </source>
</evidence>
<dbReference type="STRING" id="698492.A0A0E9NKP8"/>
<dbReference type="GO" id="GO:0043111">
    <property type="term" value="P:replication fork arrest"/>
    <property type="evidence" value="ECO:0007669"/>
    <property type="project" value="TreeGrafter"/>
</dbReference>
<evidence type="ECO:0000256" key="8">
    <source>
        <dbReference type="SAM" id="MobiDB-lite"/>
    </source>
</evidence>
<keyword evidence="11" id="KW-1185">Reference proteome</keyword>
<dbReference type="RefSeq" id="XP_019023631.1">
    <property type="nucleotide sequence ID" value="XM_019166144.1"/>
</dbReference>
<accession>A0A0E9NKP8</accession>
<gene>
    <name evidence="10" type="ORF">G7K_4572-t1</name>
</gene>
<dbReference type="AlphaFoldDB" id="A0A0E9NKP8"/>
<reference evidence="10 11" key="2">
    <citation type="journal article" date="2014" name="J. Gen. Appl. Microbiol.">
        <title>The early diverging ascomycetous budding yeast Saitoella complicata has three histone deacetylases belonging to the Clr6, Hos2, and Rpd3 lineages.</title>
        <authorList>
            <person name="Nishida H."/>
            <person name="Matsumoto T."/>
            <person name="Kondo S."/>
            <person name="Hamamoto M."/>
            <person name="Yoshikawa H."/>
        </authorList>
    </citation>
    <scope>NUCLEOTIDE SEQUENCE [LARGE SCALE GENOMIC DNA]</scope>
    <source>
        <strain evidence="10 11">NRRL Y-17804</strain>
    </source>
</reference>
<dbReference type="GO" id="GO:0031297">
    <property type="term" value="P:replication fork processing"/>
    <property type="evidence" value="ECO:0007669"/>
    <property type="project" value="UniProtKB-UniRule"/>
</dbReference>
<dbReference type="Pfam" id="PF07962">
    <property type="entry name" value="Swi3"/>
    <property type="match status" value="1"/>
</dbReference>
<keyword evidence="4" id="KW-0236">DNA replication inhibitor</keyword>
<dbReference type="EMBL" id="BACD03000033">
    <property type="protein sequence ID" value="GAO50447.1"/>
    <property type="molecule type" value="Genomic_DNA"/>
</dbReference>
<dbReference type="PANTHER" id="PTHR13220:SF11">
    <property type="entry name" value="TIMELESS-INTERACTING PROTEIN"/>
    <property type="match status" value="1"/>
</dbReference>
<dbReference type="GO" id="GO:0031298">
    <property type="term" value="C:replication fork protection complex"/>
    <property type="evidence" value="ECO:0007669"/>
    <property type="project" value="TreeGrafter"/>
</dbReference>